<sequence>MVSTLTFCGVATFFPTPARDNIFLSKERFDREFSSKNVKRGQNGMSLFSQTAQAQV</sequence>
<dbReference type="Proteomes" id="UP000002363">
    <property type="component" value="Chromosome"/>
</dbReference>
<dbReference type="EnsemblBacteria" id="ADF62116">
    <property type="protein sequence ID" value="ADF62116"/>
    <property type="gene ID" value="ECL_02573"/>
</dbReference>
<keyword evidence="2" id="KW-1185">Reference proteome</keyword>
<reference evidence="1 2" key="1">
    <citation type="journal article" date="2010" name="J. Bacteriol.">
        <title>Complete genome sequence of Enterobacter cloacae subsp. cloacae type strain ATCC 13047.</title>
        <authorList>
            <person name="Ren Y."/>
            <person name="Ren Y."/>
            <person name="Zhou Z."/>
            <person name="Guo X."/>
            <person name="Li Y."/>
            <person name="Feng L."/>
            <person name="Wang L."/>
        </authorList>
    </citation>
    <scope>NUCLEOTIDE SEQUENCE [LARGE SCALE GENOMIC DNA]</scope>
    <source>
        <strain evidence="2">ATCC 13047 / DSM 30054 / NBRC 13535 / NCTC 10005 / WDCM 00083 / NCDC 279-56</strain>
    </source>
</reference>
<protein>
    <submittedName>
        <fullName evidence="1">Uncharacterized protein</fullName>
    </submittedName>
</protein>
<evidence type="ECO:0000313" key="2">
    <source>
        <dbReference type="Proteomes" id="UP000002363"/>
    </source>
</evidence>
<name>A0A0H3CLD8_ENTCC</name>
<gene>
    <name evidence="1" type="ordered locus">ECL_02573</name>
</gene>
<proteinExistence type="predicted"/>
<dbReference type="EMBL" id="CP001918">
    <property type="protein sequence ID" value="ADF62116.1"/>
    <property type="molecule type" value="Genomic_DNA"/>
</dbReference>
<organism evidence="1 2">
    <name type="scientific">Enterobacter cloacae subsp. cloacae (strain ATCC 13047 / DSM 30054 / NBRC 13535 / NCTC 10005 / WDCM 00083 / NCDC 279-56)</name>
    <dbReference type="NCBI Taxonomy" id="716541"/>
    <lineage>
        <taxon>Bacteria</taxon>
        <taxon>Pseudomonadati</taxon>
        <taxon>Pseudomonadota</taxon>
        <taxon>Gammaproteobacteria</taxon>
        <taxon>Enterobacterales</taxon>
        <taxon>Enterobacteriaceae</taxon>
        <taxon>Enterobacter</taxon>
        <taxon>Enterobacter cloacae complex</taxon>
    </lineage>
</organism>
<dbReference type="HOGENOM" id="CLU_3007048_0_0_6"/>
<dbReference type="KEGG" id="enc:ECL_02573"/>
<dbReference type="AlphaFoldDB" id="A0A0H3CLD8"/>
<dbReference type="STRING" id="716541.ECL_02573"/>
<evidence type="ECO:0000313" key="1">
    <source>
        <dbReference type="EMBL" id="ADF62116.1"/>
    </source>
</evidence>
<accession>A0A0H3CLD8</accession>